<sequence length="92" mass="9655">MSVIAFVPSPAELLLNRRGPRRSALPAFISRTPRIADQSRSITAFAGWRCGIGRIASEVVVAEPFRLDTAVAAEGRIGPGGNNTAARPNAVG</sequence>
<evidence type="ECO:0000313" key="1">
    <source>
        <dbReference type="EMBL" id="AFU02384.1"/>
    </source>
</evidence>
<evidence type="ECO:0000313" key="2">
    <source>
        <dbReference type="Proteomes" id="UP000006304"/>
    </source>
</evidence>
<reference evidence="1 2" key="1">
    <citation type="journal article" date="2012" name="J. Bacteriol.">
        <title>Complete genome sequence of Nocardia brasiliensis HUJEG-1.</title>
        <authorList>
            <person name="Vera-Cabrera L."/>
            <person name="Ortiz-Lopez R."/>
            <person name="Elizondo-Gonzalez R."/>
            <person name="Perez-Maya A.A."/>
            <person name="Ocampo-Candiani J."/>
        </authorList>
    </citation>
    <scope>NUCLEOTIDE SEQUENCE [LARGE SCALE GENOMIC DNA]</scope>
    <source>
        <strain evidence="2">ATCC 700358</strain>
    </source>
</reference>
<protein>
    <submittedName>
        <fullName evidence="1">Uncharacterized protein</fullName>
    </submittedName>
</protein>
<accession>K0EZ73</accession>
<dbReference type="HOGENOM" id="CLU_2410291_0_0_11"/>
<dbReference type="AlphaFoldDB" id="K0EZ73"/>
<dbReference type="RefSeq" id="WP_014985239.1">
    <property type="nucleotide sequence ID" value="NC_018681.1"/>
</dbReference>
<dbReference type="KEGG" id="nbr:O3I_022145"/>
<dbReference type="Proteomes" id="UP000006304">
    <property type="component" value="Chromosome"/>
</dbReference>
<name>K0EZ73_NOCB7</name>
<organism evidence="1 2">
    <name type="scientific">Nocardia brasiliensis (strain ATCC 700358 / HUJEG-1)</name>
    <dbReference type="NCBI Taxonomy" id="1133849"/>
    <lineage>
        <taxon>Bacteria</taxon>
        <taxon>Bacillati</taxon>
        <taxon>Actinomycetota</taxon>
        <taxon>Actinomycetes</taxon>
        <taxon>Mycobacteriales</taxon>
        <taxon>Nocardiaceae</taxon>
        <taxon>Nocardia</taxon>
    </lineage>
</organism>
<proteinExistence type="predicted"/>
<dbReference type="STRING" id="1133849.O3I_022145"/>
<keyword evidence="2" id="KW-1185">Reference proteome</keyword>
<gene>
    <name evidence="1" type="ORF">O3I_022145</name>
</gene>
<dbReference type="EMBL" id="CP003876">
    <property type="protein sequence ID" value="AFU02384.1"/>
    <property type="molecule type" value="Genomic_DNA"/>
</dbReference>